<feature type="domain" description="GLTSCR protein conserved" evidence="3">
    <location>
        <begin position="1065"/>
        <end position="1166"/>
    </location>
</feature>
<dbReference type="PANTHER" id="PTHR15572:SF0">
    <property type="entry name" value="GLUTAMINE-RICH PROTEIN-RELATED"/>
    <property type="match status" value="1"/>
</dbReference>
<feature type="compositionally biased region" description="Acidic residues" evidence="2">
    <location>
        <begin position="1611"/>
        <end position="1624"/>
    </location>
</feature>
<feature type="region of interest" description="Disordered" evidence="2">
    <location>
        <begin position="427"/>
        <end position="447"/>
    </location>
</feature>
<feature type="region of interest" description="Disordered" evidence="2">
    <location>
        <begin position="1586"/>
        <end position="1657"/>
    </location>
</feature>
<feature type="region of interest" description="Disordered" evidence="2">
    <location>
        <begin position="1257"/>
        <end position="1276"/>
    </location>
</feature>
<dbReference type="GO" id="GO:0016514">
    <property type="term" value="C:SWI/SNF complex"/>
    <property type="evidence" value="ECO:0007669"/>
    <property type="project" value="TreeGrafter"/>
</dbReference>
<protein>
    <recommendedName>
        <fullName evidence="3">GLTSCR protein conserved domain-containing protein</fullName>
    </recommendedName>
</protein>
<name>A0AAN8KB80_PATCE</name>
<sequence>MEDGLEVNIDEFFGEGSTSIPSFEDGEGFSWADDFISSATGAFADRPSAAITTTTNVLSSSIAQVSQNSIPQNVPNQQQIAVSASQMGQTTFMQQQQQFSMVNLQPQLQGTGGLLHGCSFRHAKYRKKGFHSVPQYIIKSTTAGPIQSQQQTQIQQPRSSPAPSSYSANSPLTSRTVTPSCSPAPAMSPLVSRSITPIQSQSAIVTANTSRPPSHSSSPAPNILQFNQNNLQARPQVQLANTVPIQGFIQSSPNTSIISGQNTLTPNIVHTQNAVIQNPNVVNLNVAHVLCNNNQTMGQQNVQNLPATMQNPMNIQGTIIQTANGKSILIPNNNLQGQQINLAGMQNISVGHPNTIGQPMIQNQQNLGNVIRLAPQQDKQPSVAQPNYSFVSVGNQGQQIFLQRAPNPGQPQNIILRSVPQNVILQPQGQGQTTGKQPTPIQPHQIPQQIPQQIVNQQPHQNIQFQQVFTGAGQPMKIVTQGGGQVGSQSGAVTLNLAGQNLNLQQLAGLGIGTNNLQGLQFGNGGQFILQPQPQQQQQQQQQIFQTVPKINPQPTTATPPAAVDPLTQALSMSGITENGSHFNEPTLVQTPPPEIVKKVSKSKAKKAEADRTQIPQMSVQVQPITSSASINVQSSLSQLMATAASVAGISSNCSGPVGFNTVFSTAQGTVVTTTISQSFVQTPSSLSIVTNSIGGQIINTGSQLNTSNILSTNQIKGQVFGQGVTVNQTTPTQNNQQMSNDAKHIQRIDTEIKRLMSLKSMTADQKREVQQMSVLQKKLMAANQNVHLKNINQSSSSSQMVGQPAIAQPHVVQPGQTPILQISNPISHTHQQAPVQHVIQSVQNTQSSSNSIFHNTPQQQQTSGVVQFTLAQSQPTTTLLSSTSQVMIQPSTSLNKNIPHTRNVQIQPGPIMSTGSAMSSVPAGKLPITAIPAMPTQIKFGNQMLTLNLTPQQKEKLQMHLSKMTIEQQEQFLKHQSTLKLQQKQQQIQALQKQAAAQQQQAQTSSLPALLTSGTKMPQTVNNSGGGTSVKTEPGQQTTLNRGGKVVSTEIPKASLIHQQMSKDQQNAVAPDTKAPFKNSREACRRLLRYHVFQWSGPSKQEYERADCMLEQRSADLLNKSRTMMDKYRLLLLNDSMRQNPSAEMVMIQRMLQQDLTACIKEEKRQIQEDPESFQPMPLKFLKIKESTSDQSFEDNKSVKKESSFEEETSVHDTSEESDQNVAIPFDKSAPVFKSSPSSGTMKLLIRKQSQGFVSSLASEGSDSPKPSSPLVSVKMEPIDSNFEIRSSKYSKSGSSDTCDSVYSKSLGLASDMSYPKAKIKSEPHTSDPKNPLHIHIDSDVEVNHDASFQHSDESYEDYKDSVLISRDMSNMSHTDVSDASMTEDLHAEFDRTISSPMGQSYPNPRHHESKSVNDMPLNISENLTESICNDRSGQERGDIVDSVESGTYSSISPSQYHSGLGIVGNNVNDDDIYLPCSSVGQGQTSNVDVSSRTFCSSDSVLTRTNSLSNELMSVDPNEIQSLNNRPLSSYSVSSYHRQISSAEVSEFESNDFNTSFGSDSVTEPQNSLLSNQMQSAIDSILDNEQEQDQDETADDYLPDQSNSLNSQDVSEDDFDEEEDASMEEYSPKHQWSKGDNSDIEDDDDEDSAAVKSILM</sequence>
<feature type="region of interest" description="Disordered" evidence="2">
    <location>
        <begin position="203"/>
        <end position="222"/>
    </location>
</feature>
<comment type="caution">
    <text evidence="4">The sequence shown here is derived from an EMBL/GenBank/DDBJ whole genome shotgun (WGS) entry which is preliminary data.</text>
</comment>
<dbReference type="InterPro" id="IPR015671">
    <property type="entry name" value="GSCR1_dom"/>
</dbReference>
<dbReference type="EMBL" id="JAZGQO010000002">
    <property type="protein sequence ID" value="KAK6191848.1"/>
    <property type="molecule type" value="Genomic_DNA"/>
</dbReference>
<feature type="compositionally biased region" description="Acidic residues" evidence="2">
    <location>
        <begin position="1639"/>
        <end position="1649"/>
    </location>
</feature>
<feature type="coiled-coil region" evidence="1">
    <location>
        <begin position="975"/>
        <end position="1002"/>
    </location>
</feature>
<evidence type="ECO:0000256" key="1">
    <source>
        <dbReference type="SAM" id="Coils"/>
    </source>
</evidence>
<feature type="compositionally biased region" description="Acidic residues" evidence="2">
    <location>
        <begin position="1586"/>
        <end position="1599"/>
    </location>
</feature>
<keyword evidence="1" id="KW-0175">Coiled coil</keyword>
<feature type="compositionally biased region" description="Low complexity" evidence="2">
    <location>
        <begin position="1263"/>
        <end position="1276"/>
    </location>
</feature>
<feature type="compositionally biased region" description="Polar residues" evidence="2">
    <location>
        <begin position="1395"/>
        <end position="1404"/>
    </location>
</feature>
<feature type="region of interest" description="Disordered" evidence="2">
    <location>
        <begin position="1187"/>
        <end position="1239"/>
    </location>
</feature>
<feature type="region of interest" description="Disordered" evidence="2">
    <location>
        <begin position="1014"/>
        <end position="1045"/>
    </location>
</feature>
<dbReference type="InterPro" id="IPR052438">
    <property type="entry name" value="Chromatin_remod/trans_coact"/>
</dbReference>
<feature type="compositionally biased region" description="Low complexity" evidence="2">
    <location>
        <begin position="145"/>
        <end position="171"/>
    </location>
</feature>
<dbReference type="Proteomes" id="UP001347796">
    <property type="component" value="Unassembled WGS sequence"/>
</dbReference>
<gene>
    <name evidence="4" type="ORF">SNE40_003435</name>
</gene>
<dbReference type="Pfam" id="PF15249">
    <property type="entry name" value="GLTSCR1"/>
    <property type="match status" value="1"/>
</dbReference>
<feature type="compositionally biased region" description="Polar residues" evidence="2">
    <location>
        <begin position="1014"/>
        <end position="1042"/>
    </location>
</feature>
<evidence type="ECO:0000259" key="3">
    <source>
        <dbReference type="Pfam" id="PF15249"/>
    </source>
</evidence>
<proteinExistence type="predicted"/>
<keyword evidence="5" id="KW-1185">Reference proteome</keyword>
<feature type="region of interest" description="Disordered" evidence="2">
    <location>
        <begin position="1395"/>
        <end position="1415"/>
    </location>
</feature>
<evidence type="ECO:0000256" key="2">
    <source>
        <dbReference type="SAM" id="MobiDB-lite"/>
    </source>
</evidence>
<feature type="compositionally biased region" description="Polar residues" evidence="2">
    <location>
        <begin position="172"/>
        <end position="181"/>
    </location>
</feature>
<organism evidence="4 5">
    <name type="scientific">Patella caerulea</name>
    <name type="common">Rayed Mediterranean limpet</name>
    <dbReference type="NCBI Taxonomy" id="87958"/>
    <lineage>
        <taxon>Eukaryota</taxon>
        <taxon>Metazoa</taxon>
        <taxon>Spiralia</taxon>
        <taxon>Lophotrochozoa</taxon>
        <taxon>Mollusca</taxon>
        <taxon>Gastropoda</taxon>
        <taxon>Patellogastropoda</taxon>
        <taxon>Patelloidea</taxon>
        <taxon>Patellidae</taxon>
        <taxon>Patella</taxon>
    </lineage>
</organism>
<feature type="region of interest" description="Disordered" evidence="2">
    <location>
        <begin position="144"/>
        <end position="189"/>
    </location>
</feature>
<evidence type="ECO:0000313" key="4">
    <source>
        <dbReference type="EMBL" id="KAK6191848.1"/>
    </source>
</evidence>
<reference evidence="4 5" key="1">
    <citation type="submission" date="2024-01" db="EMBL/GenBank/DDBJ databases">
        <title>The genome of the rayed Mediterranean limpet Patella caerulea (Linnaeus, 1758).</title>
        <authorList>
            <person name="Anh-Thu Weber A."/>
            <person name="Halstead-Nussloch G."/>
        </authorList>
    </citation>
    <scope>NUCLEOTIDE SEQUENCE [LARGE SCALE GENOMIC DNA]</scope>
    <source>
        <strain evidence="4">AATW-2023a</strain>
        <tissue evidence="4">Whole specimen</tissue>
    </source>
</reference>
<evidence type="ECO:0000313" key="5">
    <source>
        <dbReference type="Proteomes" id="UP001347796"/>
    </source>
</evidence>
<dbReference type="PANTHER" id="PTHR15572">
    <property type="entry name" value="GLIOMA TUMOR SUPPRESSOR CANDIDATE REGION GENE 1"/>
    <property type="match status" value="1"/>
</dbReference>
<feature type="compositionally biased region" description="Low complexity" evidence="2">
    <location>
        <begin position="210"/>
        <end position="221"/>
    </location>
</feature>
<dbReference type="GO" id="GO:0045893">
    <property type="term" value="P:positive regulation of DNA-templated transcription"/>
    <property type="evidence" value="ECO:0007669"/>
    <property type="project" value="TreeGrafter"/>
</dbReference>
<accession>A0AAN8KB80</accession>
<feature type="compositionally biased region" description="Basic and acidic residues" evidence="2">
    <location>
        <begin position="1187"/>
        <end position="1216"/>
    </location>
</feature>